<evidence type="ECO:0000256" key="1">
    <source>
        <dbReference type="SAM" id="Phobius"/>
    </source>
</evidence>
<dbReference type="InterPro" id="IPR045659">
    <property type="entry name" value="LptD_2"/>
</dbReference>
<keyword evidence="4" id="KW-1185">Reference proteome</keyword>
<proteinExistence type="predicted"/>
<evidence type="ECO:0000313" key="3">
    <source>
        <dbReference type="EMBL" id="BBA16962.1"/>
    </source>
</evidence>
<feature type="transmembrane region" description="Helical" evidence="1">
    <location>
        <begin position="192"/>
        <end position="215"/>
    </location>
</feature>
<evidence type="ECO:0000313" key="4">
    <source>
        <dbReference type="Proteomes" id="UP000263619"/>
    </source>
</evidence>
<evidence type="ECO:0000259" key="2">
    <source>
        <dbReference type="Pfam" id="PF19838"/>
    </source>
</evidence>
<keyword evidence="1" id="KW-1133">Transmembrane helix</keyword>
<dbReference type="Pfam" id="PF19838">
    <property type="entry name" value="LptD_2"/>
    <property type="match status" value="1"/>
</dbReference>
<feature type="domain" description="LPS-assembly protein LptD central" evidence="2">
    <location>
        <begin position="193"/>
        <end position="502"/>
    </location>
</feature>
<reference evidence="3 4" key="1">
    <citation type="submission" date="2014-06" db="EMBL/GenBank/DDBJ databases">
        <title>Genome sequence of the intracellular symbiont Blattabacterium cuenoti, strain STAT from the wood feeding cockroach Salganea taiwanensis taiwanensis.</title>
        <authorList>
            <person name="Kinjo Y."/>
            <person name="Ohkuma M."/>
            <person name="Tokuda G."/>
        </authorList>
    </citation>
    <scope>NUCLEOTIDE SEQUENCE [LARGE SCALE GENOMIC DNA]</scope>
    <source>
        <strain evidence="3 4">STAT</strain>
    </source>
</reference>
<dbReference type="AlphaFoldDB" id="A0A224AJ84"/>
<name>A0A224AJ84_9FLAO</name>
<keyword evidence="1" id="KW-0812">Transmembrane</keyword>
<keyword evidence="1" id="KW-0472">Membrane</keyword>
<dbReference type="Proteomes" id="UP000263619">
    <property type="component" value="Chromosome"/>
</dbReference>
<organism evidence="3 4">
    <name type="scientific">Blattabacterium cuenoti STAT</name>
    <dbReference type="NCBI Taxonomy" id="1457030"/>
    <lineage>
        <taxon>Bacteria</taxon>
        <taxon>Pseudomonadati</taxon>
        <taxon>Bacteroidota</taxon>
        <taxon>Flavobacteriia</taxon>
        <taxon>Flavobacteriales</taxon>
        <taxon>Blattabacteriaceae</taxon>
        <taxon>Blattabacterium</taxon>
    </lineage>
</organism>
<sequence>MHRIRFSIYIILFIFPISIFYGNEKKNNDEIYYDHNHHDMKNEFFFLKKNLKYKSDIQEHDIKEGKTYLKGQASIEYDNTKVKADYIEFDWKNGDLYAKSKEKSIFFQKDNKQFLFRNIHWNLNKQIGKAKNFSFKEKNYIVIADDLLKEKEDFLMKKVTYISDPFFLEKKDSFPDFYLKTDYLKYSYLKKYIFSGPVFFYLYRVPMPIFLPFLYMPIKLNQLFYNSGIIYPKFGIQNKKIYIKDIGLFFPISNLLNFKINSSIYNLEKWKIKTKIEYKLKYNNHGFINFDYQNMLNHKNYLFQWKHHFDFKSNSSIVNFNSNFNYDNISLFNKNEENFFSANIRRKFSNSLWFMDIYMIQNQNKKEIKFIIPELILHTKNIFFNDKKYYFLRYVSVENKFHFNNSIDFIKNEKKPHSAIGINHHMNMIAYLPFFDPYLKISSKILYHNFYKWNYSEFQISNFQKIDFITNIVSVPFYKILNFKNTFLLKHKIQPTLSFHIMYFPPVFYNNVKNSFEKRINFIFNNDWIIKNPWNFLDSHKKTKITKEINSSFIIKNNFIKWDNFKIMIDSELTKNLKTKYKAGINFGKEEKEKKIYFDFSFSSNHNINFFPIKNKFQKKGKNRYDYFFFDQNNYAKYSIPLNLKIDFHSNYENYFNNKILFKTLLSLNGSINITKYWKISFHTDYDLFKNKIIFSNIIFDRDLRSFELRFNWTKDSSWSFFIGLKDPNFRKIIQYNEKN</sequence>
<protein>
    <recommendedName>
        <fullName evidence="2">LPS-assembly protein LptD central domain-containing protein</fullName>
    </recommendedName>
</protein>
<dbReference type="EMBL" id="AP014608">
    <property type="protein sequence ID" value="BBA16962.1"/>
    <property type="molecule type" value="Genomic_DNA"/>
</dbReference>
<accession>A0A224AJ84</accession>
<gene>
    <name evidence="3" type="ORF">STAT_015</name>
</gene>
<dbReference type="RefSeq" id="WP_244273562.1">
    <property type="nucleotide sequence ID" value="NZ_AP014608.1"/>
</dbReference>
<feature type="transmembrane region" description="Helical" evidence="1">
    <location>
        <begin position="6"/>
        <end position="23"/>
    </location>
</feature>